<comment type="similarity">
    <text evidence="1 4">Belongs to the glycosyl hydrolase 43 family.</text>
</comment>
<feature type="signal peptide" evidence="5">
    <location>
        <begin position="1"/>
        <end position="17"/>
    </location>
</feature>
<keyword evidence="5" id="KW-0732">Signal</keyword>
<dbReference type="Pfam" id="PF04616">
    <property type="entry name" value="Glyco_hydro_43"/>
    <property type="match status" value="1"/>
</dbReference>
<dbReference type="InterPro" id="IPR006710">
    <property type="entry name" value="Glyco_hydro_43"/>
</dbReference>
<keyword evidence="3 4" id="KW-0326">Glycosidase</keyword>
<feature type="domain" description="Beta-xylosidase C-terminal Concanavalin A-like" evidence="6">
    <location>
        <begin position="320"/>
        <end position="518"/>
    </location>
</feature>
<dbReference type="PANTHER" id="PTHR42812">
    <property type="entry name" value="BETA-XYLOSIDASE"/>
    <property type="match status" value="1"/>
</dbReference>
<dbReference type="Gene3D" id="2.60.120.200">
    <property type="match status" value="1"/>
</dbReference>
<dbReference type="RefSeq" id="XP_064731202.1">
    <property type="nucleotide sequence ID" value="XM_064872544.1"/>
</dbReference>
<dbReference type="InterPro" id="IPR013320">
    <property type="entry name" value="ConA-like_dom_sf"/>
</dbReference>
<dbReference type="InterPro" id="IPR051795">
    <property type="entry name" value="Glycosyl_Hydrlase_43"/>
</dbReference>
<evidence type="ECO:0000313" key="7">
    <source>
        <dbReference type="EMBL" id="KAK5943112.1"/>
    </source>
</evidence>
<evidence type="ECO:0000313" key="8">
    <source>
        <dbReference type="Proteomes" id="UP001334248"/>
    </source>
</evidence>
<comment type="caution">
    <text evidence="7">The sequence shown here is derived from an EMBL/GenBank/DDBJ whole genome shotgun (WGS) entry which is preliminary data.</text>
</comment>
<dbReference type="SUPFAM" id="SSF75005">
    <property type="entry name" value="Arabinanase/levansucrase/invertase"/>
    <property type="match status" value="1"/>
</dbReference>
<evidence type="ECO:0000256" key="2">
    <source>
        <dbReference type="ARBA" id="ARBA00022801"/>
    </source>
</evidence>
<dbReference type="Proteomes" id="UP001334248">
    <property type="component" value="Unassembled WGS sequence"/>
</dbReference>
<dbReference type="PANTHER" id="PTHR42812:SF15">
    <property type="entry name" value="HYDROLASE, PUTATIVE (AFU_ORTHOLOGUE AFUA_2G00930)-RELATED"/>
    <property type="match status" value="1"/>
</dbReference>
<keyword evidence="2 4" id="KW-0378">Hydrolase</keyword>
<evidence type="ECO:0000256" key="3">
    <source>
        <dbReference type="ARBA" id="ARBA00023295"/>
    </source>
</evidence>
<evidence type="ECO:0000256" key="5">
    <source>
        <dbReference type="SAM" id="SignalP"/>
    </source>
</evidence>
<feature type="chain" id="PRO_5046183907" description="Beta-xylosidase C-terminal Concanavalin A-like domain-containing protein" evidence="5">
    <location>
        <begin position="18"/>
        <end position="521"/>
    </location>
</feature>
<gene>
    <name evidence="7" type="ORF">PMZ80_004117</name>
</gene>
<proteinExistence type="inferred from homology"/>
<dbReference type="EMBL" id="JAVHJV010000004">
    <property type="protein sequence ID" value="KAK5943112.1"/>
    <property type="molecule type" value="Genomic_DNA"/>
</dbReference>
<dbReference type="GeneID" id="89997566"/>
<dbReference type="CDD" id="cd09001">
    <property type="entry name" value="GH43_FsAxh1-like"/>
    <property type="match status" value="1"/>
</dbReference>
<reference evidence="7 8" key="1">
    <citation type="journal article" date="2023" name="Res Sq">
        <title>Genomic and morphological characterization of Knufia obscura isolated from the Mars 2020 spacecraft assembly facility.</title>
        <authorList>
            <person name="Chander A.M."/>
            <person name="Teixeira M.M."/>
            <person name="Singh N.K."/>
            <person name="Williams M.P."/>
            <person name="Parker C.W."/>
            <person name="Leo P."/>
            <person name="Stajich J.E."/>
            <person name="Torok T."/>
            <person name="Tighe S."/>
            <person name="Mason C.E."/>
            <person name="Venkateswaran K."/>
        </authorList>
    </citation>
    <scope>NUCLEOTIDE SEQUENCE [LARGE SCALE GENOMIC DNA]</scope>
    <source>
        <strain evidence="7 8">CCFEE 5817</strain>
    </source>
</reference>
<evidence type="ECO:0000256" key="4">
    <source>
        <dbReference type="RuleBase" id="RU361187"/>
    </source>
</evidence>
<organism evidence="7 8">
    <name type="scientific">Knufia obscura</name>
    <dbReference type="NCBI Taxonomy" id="1635080"/>
    <lineage>
        <taxon>Eukaryota</taxon>
        <taxon>Fungi</taxon>
        <taxon>Dikarya</taxon>
        <taxon>Ascomycota</taxon>
        <taxon>Pezizomycotina</taxon>
        <taxon>Eurotiomycetes</taxon>
        <taxon>Chaetothyriomycetidae</taxon>
        <taxon>Chaetothyriales</taxon>
        <taxon>Trichomeriaceae</taxon>
        <taxon>Knufia</taxon>
    </lineage>
</organism>
<dbReference type="Gene3D" id="2.115.10.20">
    <property type="entry name" value="Glycosyl hydrolase domain, family 43"/>
    <property type="match status" value="1"/>
</dbReference>
<evidence type="ECO:0000259" key="6">
    <source>
        <dbReference type="Pfam" id="PF17851"/>
    </source>
</evidence>
<dbReference type="Pfam" id="PF17851">
    <property type="entry name" value="GH43_C2"/>
    <property type="match status" value="1"/>
</dbReference>
<protein>
    <recommendedName>
        <fullName evidence="6">Beta-xylosidase C-terminal Concanavalin A-like domain-containing protein</fullName>
    </recommendedName>
</protein>
<evidence type="ECO:0000256" key="1">
    <source>
        <dbReference type="ARBA" id="ARBA00009865"/>
    </source>
</evidence>
<dbReference type="InterPro" id="IPR023296">
    <property type="entry name" value="Glyco_hydro_beta-prop_sf"/>
</dbReference>
<sequence>MLFTLALLVVTASMAVAQTFTNPVIWEDLADVEVIRVEDAFYMTASTMHYSPGAPVLKSYDLAHWQYIGHSVPSLDFGIGNFSLEDNTRAYVNGIWASSLQYRESTQLYYWIGCIHGVDTTYVYTAPAAEGPWTRHSEIDKCYYDVGLLFDDKDDVYLAYGNTNISVAQLNSDLTRELSSQHVFTTPEEIETLEGSRFYEINGTYYLFLTRPPDSQFIVRSSGGPFGPYDQIRPVADNVTAPIEGAGAPHQGGLLQTQNGDWLYMAFIDAYPGGRSPVLAPITWSHDGWPVLETAPDGSWAREYPLPLPVHPLEPYNPDNFTSLDPVWEWNHNPDPTGYSTGDDGLILRTVSVTDDLYQARNTLVHRIPGPDANATIELDIANMVNGDRAGLAMLRDESAYIAVLKDADTGANRILMYDGLSISREDNWATNSTGSQIDSVELEGDRVWLRAYADIRTADCDTCGIARFYYSFDGTTFEQLGSTKKLSTDWPFFMGYRFAVFNYATVELGGEVAVKSFTLG</sequence>
<name>A0ABR0RR44_9EURO</name>
<dbReference type="InterPro" id="IPR041542">
    <property type="entry name" value="GH43_C2"/>
</dbReference>
<accession>A0ABR0RR44</accession>
<keyword evidence="8" id="KW-1185">Reference proteome</keyword>
<dbReference type="SUPFAM" id="SSF49899">
    <property type="entry name" value="Concanavalin A-like lectins/glucanases"/>
    <property type="match status" value="1"/>
</dbReference>